<dbReference type="AlphaFoldDB" id="A0A4S2KQD9"/>
<name>A0A4S2KQD9_9HYME</name>
<evidence type="ECO:0000313" key="2">
    <source>
        <dbReference type="Proteomes" id="UP000310200"/>
    </source>
</evidence>
<accession>A0A4S2KQD9</accession>
<evidence type="ECO:0000313" key="1">
    <source>
        <dbReference type="EMBL" id="TGZ50187.1"/>
    </source>
</evidence>
<protein>
    <submittedName>
        <fullName evidence="1">Uncharacterized protein</fullName>
    </submittedName>
</protein>
<dbReference type="Proteomes" id="UP000310200">
    <property type="component" value="Unassembled WGS sequence"/>
</dbReference>
<gene>
    <name evidence="1" type="ORF">DBV15_03602</name>
</gene>
<sequence length="108" mass="12462">MLVIVGAAYGCVAHKQRCRARDRALVVYRCDLVANRFIPRRYNGTEIHPRASRRVGIMALFLAAERYPSHIIDVFDTHVRERMKKNRKGSRGCRTMFRDARGIYGTPP</sequence>
<proteinExistence type="predicted"/>
<comment type="caution">
    <text evidence="1">The sequence shown here is derived from an EMBL/GenBank/DDBJ whole genome shotgun (WGS) entry which is preliminary data.</text>
</comment>
<organism evidence="1 2">
    <name type="scientific">Temnothorax longispinosus</name>
    <dbReference type="NCBI Taxonomy" id="300112"/>
    <lineage>
        <taxon>Eukaryota</taxon>
        <taxon>Metazoa</taxon>
        <taxon>Ecdysozoa</taxon>
        <taxon>Arthropoda</taxon>
        <taxon>Hexapoda</taxon>
        <taxon>Insecta</taxon>
        <taxon>Pterygota</taxon>
        <taxon>Neoptera</taxon>
        <taxon>Endopterygota</taxon>
        <taxon>Hymenoptera</taxon>
        <taxon>Apocrita</taxon>
        <taxon>Aculeata</taxon>
        <taxon>Formicoidea</taxon>
        <taxon>Formicidae</taxon>
        <taxon>Myrmicinae</taxon>
        <taxon>Temnothorax</taxon>
    </lineage>
</organism>
<reference evidence="1 2" key="1">
    <citation type="journal article" date="2019" name="Philos. Trans. R. Soc. Lond., B, Biol. Sci.">
        <title>Ant behaviour and brain gene expression of defending hosts depend on the ecological success of the intruding social parasite.</title>
        <authorList>
            <person name="Kaur R."/>
            <person name="Stoldt M."/>
            <person name="Jongepier E."/>
            <person name="Feldmeyer B."/>
            <person name="Menzel F."/>
            <person name="Bornberg-Bauer E."/>
            <person name="Foitzik S."/>
        </authorList>
    </citation>
    <scope>NUCLEOTIDE SEQUENCE [LARGE SCALE GENOMIC DNA]</scope>
    <source>
        <tissue evidence="1">Whole body</tissue>
    </source>
</reference>
<keyword evidence="2" id="KW-1185">Reference proteome</keyword>
<dbReference type="EMBL" id="QBLH01002019">
    <property type="protein sequence ID" value="TGZ50187.1"/>
    <property type="molecule type" value="Genomic_DNA"/>
</dbReference>